<reference evidence="2" key="1">
    <citation type="submission" date="2023-06" db="EMBL/GenBank/DDBJ databases">
        <title>Male Hemibagrus guttatus genome.</title>
        <authorList>
            <person name="Bian C."/>
        </authorList>
    </citation>
    <scope>NUCLEOTIDE SEQUENCE</scope>
    <source>
        <strain evidence="2">Male_cb2023</strain>
        <tissue evidence="2">Muscle</tissue>
    </source>
</reference>
<sequence length="322" mass="38610">MQLVQKHYEYELQKAEENYQCEMEQTTQAYEAEVQECPIRHRYTSCMRGPARTKEMEEQSQIISDQDRTIEELNKRITDLELKIEERKEELHRITLEKGKKVAEDEMRESRQKMEIEQLKKTIQEDKDMFSKITAEMEQDERKDQEIIFDLKRKIKVKKKDLEIERQKTKSANILLERMKYDLHKCSHCIQDPKKLKENLIKRHRRYIYEADVTISPADEILRYYHRQIDHFQKVQKTQKETHTRNMKLEKNRASRIERVPAILKKSIGAVVLHAGTNDIRLRQTEILKKDFRSLVEKVRTTSPTTRIIVSGPLPTFQRGIE</sequence>
<proteinExistence type="predicted"/>
<keyword evidence="1" id="KW-0175">Coiled coil</keyword>
<feature type="coiled-coil region" evidence="1">
    <location>
        <begin position="56"/>
        <end position="172"/>
    </location>
</feature>
<protein>
    <submittedName>
        <fullName evidence="2">Uncharacterized protein</fullName>
    </submittedName>
</protein>
<dbReference type="EMBL" id="JAUCMX010000030">
    <property type="protein sequence ID" value="KAK3506710.1"/>
    <property type="molecule type" value="Genomic_DNA"/>
</dbReference>
<dbReference type="SUPFAM" id="SSF52266">
    <property type="entry name" value="SGNH hydrolase"/>
    <property type="match status" value="1"/>
</dbReference>
<feature type="non-terminal residue" evidence="2">
    <location>
        <position position="322"/>
    </location>
</feature>
<accession>A0AAE0PS56</accession>
<gene>
    <name evidence="2" type="ORF">QTP70_015908</name>
</gene>
<dbReference type="Gene3D" id="3.40.50.12700">
    <property type="match status" value="1"/>
</dbReference>
<evidence type="ECO:0000313" key="2">
    <source>
        <dbReference type="EMBL" id="KAK3506710.1"/>
    </source>
</evidence>
<dbReference type="Proteomes" id="UP001274896">
    <property type="component" value="Unassembled WGS sequence"/>
</dbReference>
<organism evidence="2 3">
    <name type="scientific">Hemibagrus guttatus</name>
    <dbReference type="NCBI Taxonomy" id="175788"/>
    <lineage>
        <taxon>Eukaryota</taxon>
        <taxon>Metazoa</taxon>
        <taxon>Chordata</taxon>
        <taxon>Craniata</taxon>
        <taxon>Vertebrata</taxon>
        <taxon>Euteleostomi</taxon>
        <taxon>Actinopterygii</taxon>
        <taxon>Neopterygii</taxon>
        <taxon>Teleostei</taxon>
        <taxon>Ostariophysi</taxon>
        <taxon>Siluriformes</taxon>
        <taxon>Bagridae</taxon>
        <taxon>Hemibagrus</taxon>
    </lineage>
</organism>
<name>A0AAE0PS56_9TELE</name>
<evidence type="ECO:0000313" key="3">
    <source>
        <dbReference type="Proteomes" id="UP001274896"/>
    </source>
</evidence>
<keyword evidence="3" id="KW-1185">Reference proteome</keyword>
<dbReference type="AlphaFoldDB" id="A0AAE0PS56"/>
<evidence type="ECO:0000256" key="1">
    <source>
        <dbReference type="SAM" id="Coils"/>
    </source>
</evidence>
<comment type="caution">
    <text evidence="2">The sequence shown here is derived from an EMBL/GenBank/DDBJ whole genome shotgun (WGS) entry which is preliminary data.</text>
</comment>